<evidence type="ECO:0000313" key="9">
    <source>
        <dbReference type="EMBL" id="NSL90279.1"/>
    </source>
</evidence>
<evidence type="ECO:0000256" key="3">
    <source>
        <dbReference type="ARBA" id="ARBA00022475"/>
    </source>
</evidence>
<evidence type="ECO:0000313" key="10">
    <source>
        <dbReference type="Proteomes" id="UP000281028"/>
    </source>
</evidence>
<organism evidence="9 10">
    <name type="scientific">Chitinophaga solisilvae</name>
    <dbReference type="NCBI Taxonomy" id="1233460"/>
    <lineage>
        <taxon>Bacteria</taxon>
        <taxon>Pseudomonadati</taxon>
        <taxon>Bacteroidota</taxon>
        <taxon>Chitinophagia</taxon>
        <taxon>Chitinophagales</taxon>
        <taxon>Chitinophagaceae</taxon>
        <taxon>Chitinophaga</taxon>
    </lineage>
</organism>
<dbReference type="InterPro" id="IPR032816">
    <property type="entry name" value="VTT_dom"/>
</dbReference>
<keyword evidence="5 7" id="KW-1133">Transmembrane helix</keyword>
<evidence type="ECO:0000256" key="4">
    <source>
        <dbReference type="ARBA" id="ARBA00022692"/>
    </source>
</evidence>
<comment type="subcellular location">
    <subcellularLocation>
        <location evidence="1 7">Cell membrane</location>
        <topology evidence="1 7">Multi-pass membrane protein</topology>
    </subcellularLocation>
</comment>
<dbReference type="AlphaFoldDB" id="A0A433WE69"/>
<dbReference type="GO" id="GO:0005886">
    <property type="term" value="C:plasma membrane"/>
    <property type="evidence" value="ECO:0007669"/>
    <property type="project" value="UniProtKB-SubCell"/>
</dbReference>
<feature type="transmembrane region" description="Helical" evidence="7">
    <location>
        <begin position="21"/>
        <end position="42"/>
    </location>
</feature>
<accession>A0A433WE69</accession>
<proteinExistence type="inferred from homology"/>
<reference evidence="9" key="1">
    <citation type="submission" date="2020-05" db="EMBL/GenBank/DDBJ databases">
        <title>Chitinophaga laudate sp. nov., isolated from a tropical peat swamp.</title>
        <authorList>
            <person name="Goh C.B.S."/>
            <person name="Lee M.S."/>
            <person name="Parimannan S."/>
            <person name="Pasbakhsh P."/>
            <person name="Yule C.M."/>
            <person name="Rajandas H."/>
            <person name="Loke S."/>
            <person name="Croft L."/>
            <person name="Tan J.B.L."/>
        </authorList>
    </citation>
    <scope>NUCLEOTIDE SEQUENCE</scope>
    <source>
        <strain evidence="9">Mgbs1</strain>
    </source>
</reference>
<name>A0A433WE69_9BACT</name>
<keyword evidence="10" id="KW-1185">Reference proteome</keyword>
<evidence type="ECO:0000256" key="6">
    <source>
        <dbReference type="ARBA" id="ARBA00023136"/>
    </source>
</evidence>
<dbReference type="PANTHER" id="PTHR30353:SF0">
    <property type="entry name" value="TRANSMEMBRANE PROTEIN"/>
    <property type="match status" value="1"/>
</dbReference>
<evidence type="ECO:0000259" key="8">
    <source>
        <dbReference type="Pfam" id="PF09335"/>
    </source>
</evidence>
<evidence type="ECO:0000256" key="1">
    <source>
        <dbReference type="ARBA" id="ARBA00004651"/>
    </source>
</evidence>
<feature type="transmembrane region" description="Helical" evidence="7">
    <location>
        <begin position="185"/>
        <end position="205"/>
    </location>
</feature>
<dbReference type="InterPro" id="IPR032818">
    <property type="entry name" value="DedA-like"/>
</dbReference>
<comment type="caution">
    <text evidence="9">The sequence shown here is derived from an EMBL/GenBank/DDBJ whole genome shotgun (WGS) entry which is preliminary data.</text>
</comment>
<feature type="transmembrane region" description="Helical" evidence="7">
    <location>
        <begin position="152"/>
        <end position="173"/>
    </location>
</feature>
<dbReference type="OrthoDB" id="9813426at2"/>
<evidence type="ECO:0000256" key="5">
    <source>
        <dbReference type="ARBA" id="ARBA00022989"/>
    </source>
</evidence>
<dbReference type="Proteomes" id="UP000281028">
    <property type="component" value="Unassembled WGS sequence"/>
</dbReference>
<feature type="transmembrane region" description="Helical" evidence="7">
    <location>
        <begin position="62"/>
        <end position="89"/>
    </location>
</feature>
<comment type="similarity">
    <text evidence="2 7">Belongs to the DedA family.</text>
</comment>
<evidence type="ECO:0000256" key="2">
    <source>
        <dbReference type="ARBA" id="ARBA00010792"/>
    </source>
</evidence>
<keyword evidence="4 7" id="KW-0812">Transmembrane</keyword>
<sequence length="231" mass="26161">MDQILEFFKHLINPSWIIEHGGLYLLLAIIFAETGLFIGFFLPGDSLLFVAGIYSEDLCRSFFDAPFVVIMLLIAIAGVLGNMVGFWFGQKSGPLMFKKKDTFFFKQRHLHQAHDFFVRYGGGAIFFARFLPIIRTFAPIVAGIVGMERKKFMLFNIVGSFAWVFSMMLAGHYLDKLFPDLKNHLELIILVIVLITTAPVIIKLISGKVKHRHDDHDHTNPEVPKATDSAV</sequence>
<dbReference type="EMBL" id="RIAR02000001">
    <property type="protein sequence ID" value="NSL90279.1"/>
    <property type="molecule type" value="Genomic_DNA"/>
</dbReference>
<dbReference type="Pfam" id="PF09335">
    <property type="entry name" value="VTT_dom"/>
    <property type="match status" value="1"/>
</dbReference>
<evidence type="ECO:0000256" key="7">
    <source>
        <dbReference type="RuleBase" id="RU367016"/>
    </source>
</evidence>
<dbReference type="RefSeq" id="WP_127042528.1">
    <property type="nucleotide sequence ID" value="NZ_JAABOK010000005.1"/>
</dbReference>
<protein>
    <submittedName>
        <fullName evidence="9">DedA family protein</fullName>
    </submittedName>
</protein>
<feature type="domain" description="VTT" evidence="8">
    <location>
        <begin position="42"/>
        <end position="172"/>
    </location>
</feature>
<keyword evidence="6 7" id="KW-0472">Membrane</keyword>
<dbReference type="PANTHER" id="PTHR30353">
    <property type="entry name" value="INNER MEMBRANE PROTEIN DEDA-RELATED"/>
    <property type="match status" value="1"/>
</dbReference>
<gene>
    <name evidence="9" type="ORF">ECE50_025825</name>
</gene>
<keyword evidence="3 7" id="KW-1003">Cell membrane</keyword>